<feature type="domain" description="KOW" evidence="6">
    <location>
        <begin position="3"/>
        <end position="30"/>
    </location>
</feature>
<dbReference type="AlphaFoldDB" id="A0A8D9JV89"/>
<organism evidence="7 8">
    <name type="scientific">Candidatus Portiera aleyrodidarum</name>
    <name type="common">primary endosymbiont of Bemisia tabaci</name>
    <dbReference type="NCBI Taxonomy" id="91844"/>
    <lineage>
        <taxon>Bacteria</taxon>
        <taxon>Pseudomonadati</taxon>
        <taxon>Pseudomonadota</taxon>
        <taxon>Gammaproteobacteria</taxon>
        <taxon>Candidatus Johnevansiales</taxon>
        <taxon>Candidatus Johnevansiaceae</taxon>
        <taxon>Candidatus Portiera</taxon>
    </lineage>
</organism>
<dbReference type="PANTHER" id="PTHR12903">
    <property type="entry name" value="MITOCHONDRIAL RIBOSOMAL PROTEIN L24"/>
    <property type="match status" value="1"/>
</dbReference>
<evidence type="ECO:0000313" key="8">
    <source>
        <dbReference type="Proteomes" id="UP000032800"/>
    </source>
</evidence>
<dbReference type="GO" id="GO:0006412">
    <property type="term" value="P:translation"/>
    <property type="evidence" value="ECO:0007669"/>
    <property type="project" value="UniProtKB-UniRule"/>
</dbReference>
<evidence type="ECO:0000256" key="2">
    <source>
        <dbReference type="ARBA" id="ARBA00022980"/>
    </source>
</evidence>
<dbReference type="PROSITE" id="PS01108">
    <property type="entry name" value="RIBOSOMAL_L24"/>
    <property type="match status" value="1"/>
</dbReference>
<name>A0A8D9JV89_9GAMM</name>
<dbReference type="CDD" id="cd06089">
    <property type="entry name" value="KOW_RPL26"/>
    <property type="match status" value="1"/>
</dbReference>
<evidence type="ECO:0000256" key="1">
    <source>
        <dbReference type="ARBA" id="ARBA00010618"/>
    </source>
</evidence>
<dbReference type="KEGG" id="plc:PAD_127"/>
<dbReference type="InterPro" id="IPR008991">
    <property type="entry name" value="Translation_prot_SH3-like_sf"/>
</dbReference>
<dbReference type="Proteomes" id="UP000032800">
    <property type="component" value="Chromosome I"/>
</dbReference>
<dbReference type="GO" id="GO:0019843">
    <property type="term" value="F:rRNA binding"/>
    <property type="evidence" value="ECO:0007669"/>
    <property type="project" value="UniProtKB-UniRule"/>
</dbReference>
<comment type="subunit">
    <text evidence="5">Part of the 50S ribosomal subunit.</text>
</comment>
<sequence length="100" mass="11404">MYKIKRNDEVIVITGNEKGKCGKVERIKNNKVWVGGINIRKYHKKNKGKKLGGIIKKEAPINYSNIAILNVETGQADKIIKKNKDGVKIRSYKKNKKPIK</sequence>
<keyword evidence="5" id="KW-0699">rRNA-binding</keyword>
<dbReference type="Pfam" id="PF17136">
    <property type="entry name" value="ribosomal_L24"/>
    <property type="match status" value="1"/>
</dbReference>
<dbReference type="Gene3D" id="2.30.30.30">
    <property type="match status" value="1"/>
</dbReference>
<evidence type="ECO:0000256" key="3">
    <source>
        <dbReference type="ARBA" id="ARBA00023274"/>
    </source>
</evidence>
<dbReference type="InterPro" id="IPR057264">
    <property type="entry name" value="Ribosomal_uL24_C"/>
</dbReference>
<keyword evidence="3 5" id="KW-0687">Ribonucleoprotein</keyword>
<comment type="function">
    <text evidence="5">One of two assembly initiator proteins, it binds directly to the 5'-end of the 23S rRNA, where it nucleates assembly of the 50S subunit.</text>
</comment>
<comment type="similarity">
    <text evidence="1 5">Belongs to the universal ribosomal protein uL24 family.</text>
</comment>
<keyword evidence="5" id="KW-0694">RNA-binding</keyword>
<evidence type="ECO:0000256" key="5">
    <source>
        <dbReference type="HAMAP-Rule" id="MF_01326"/>
    </source>
</evidence>
<proteinExistence type="inferred from homology"/>
<dbReference type="InterPro" id="IPR014722">
    <property type="entry name" value="Rib_uL2_dom2"/>
</dbReference>
<dbReference type="GO" id="GO:0005840">
    <property type="term" value="C:ribosome"/>
    <property type="evidence" value="ECO:0007669"/>
    <property type="project" value="UniProtKB-KW"/>
</dbReference>
<dbReference type="RefSeq" id="WP_219848797.1">
    <property type="nucleotide sequence ID" value="NZ_LN649255.1"/>
</dbReference>
<keyword evidence="2 5" id="KW-0689">Ribosomal protein</keyword>
<dbReference type="SMART" id="SM00739">
    <property type="entry name" value="KOW"/>
    <property type="match status" value="1"/>
</dbReference>
<dbReference type="GO" id="GO:0003735">
    <property type="term" value="F:structural constituent of ribosome"/>
    <property type="evidence" value="ECO:0007669"/>
    <property type="project" value="InterPro"/>
</dbReference>
<dbReference type="NCBIfam" id="TIGR01079">
    <property type="entry name" value="rplX_bact"/>
    <property type="match status" value="1"/>
</dbReference>
<dbReference type="HAMAP" id="MF_01326_B">
    <property type="entry name" value="Ribosomal_uL24_B"/>
    <property type="match status" value="1"/>
</dbReference>
<evidence type="ECO:0000256" key="4">
    <source>
        <dbReference type="ARBA" id="ARBA00035206"/>
    </source>
</evidence>
<dbReference type="EMBL" id="LN649255">
    <property type="protein sequence ID" value="CEI58689.1"/>
    <property type="molecule type" value="Genomic_DNA"/>
</dbReference>
<protein>
    <recommendedName>
        <fullName evidence="4 5">Large ribosomal subunit protein uL24</fullName>
    </recommendedName>
</protein>
<gene>
    <name evidence="5 7" type="primary">rplX</name>
    <name evidence="7" type="ORF">PAD_127</name>
</gene>
<dbReference type="InterPro" id="IPR005824">
    <property type="entry name" value="KOW"/>
</dbReference>
<comment type="function">
    <text evidence="5">One of the proteins that surrounds the polypeptide exit tunnel on the outside of the subunit.</text>
</comment>
<reference evidence="7 8" key="1">
    <citation type="journal article" date="2015" name="Genome Biol. Evol.">
        <title>Genome evolution in the primary endosymbiont of whiteflies sheds light on their divergence.</title>
        <authorList>
            <person name="Santos-Garcia D."/>
            <person name="Vargas-Chavez C."/>
            <person name="Moya A."/>
            <person name="Latorre A."/>
            <person name="Silva"/>
            <person name="F J."/>
        </authorList>
    </citation>
    <scope>NUCLEOTIDE SEQUENCE [LARGE SCALE GENOMIC DNA]</scope>
    <source>
        <strain evidence="8">AD-VLC</strain>
    </source>
</reference>
<dbReference type="GO" id="GO:1990904">
    <property type="term" value="C:ribonucleoprotein complex"/>
    <property type="evidence" value="ECO:0007669"/>
    <property type="project" value="UniProtKB-KW"/>
</dbReference>
<evidence type="ECO:0000313" key="7">
    <source>
        <dbReference type="EMBL" id="CEI58689.1"/>
    </source>
</evidence>
<evidence type="ECO:0000259" key="6">
    <source>
        <dbReference type="SMART" id="SM00739"/>
    </source>
</evidence>
<dbReference type="InterPro" id="IPR003256">
    <property type="entry name" value="Ribosomal_uL24"/>
</dbReference>
<dbReference type="SUPFAM" id="SSF50104">
    <property type="entry name" value="Translation proteins SH3-like domain"/>
    <property type="match status" value="1"/>
</dbReference>
<dbReference type="InterPro" id="IPR005825">
    <property type="entry name" value="Ribosomal_uL24_CS"/>
</dbReference>
<accession>A0A8D9JV89</accession>
<dbReference type="InterPro" id="IPR041988">
    <property type="entry name" value="Ribosomal_uL24_KOW"/>
</dbReference>